<evidence type="ECO:0000313" key="4">
    <source>
        <dbReference type="EMBL" id="CAD9172930.1"/>
    </source>
</evidence>
<keyword evidence="2" id="KW-0812">Transmembrane</keyword>
<name>A0A7S1RQ43_ALECA</name>
<feature type="signal peptide" evidence="3">
    <location>
        <begin position="1"/>
        <end position="20"/>
    </location>
</feature>
<dbReference type="AlphaFoldDB" id="A0A7S1RQ43"/>
<gene>
    <name evidence="4" type="ORF">ACAT0790_LOCUS49699</name>
</gene>
<feature type="region of interest" description="Disordered" evidence="1">
    <location>
        <begin position="126"/>
        <end position="174"/>
    </location>
</feature>
<proteinExistence type="predicted"/>
<feature type="compositionally biased region" description="Basic and acidic residues" evidence="1">
    <location>
        <begin position="165"/>
        <end position="174"/>
    </location>
</feature>
<feature type="chain" id="PRO_5031202622" evidence="3">
    <location>
        <begin position="21"/>
        <end position="174"/>
    </location>
</feature>
<protein>
    <submittedName>
        <fullName evidence="4">Uncharacterized protein</fullName>
    </submittedName>
</protein>
<sequence>MTQRCLSLFILAGAGQAAAAAPTACRAQSEGNWWRALAIDGAGNEGQAPWTALVQAGHKKLPRAPDGPVASLLARTAQLEKSLREAAGSAISPPPLLVIVEVVVVLMPLAILVGCFTFWLSKRPHPGGAAARRLPKASSARDPGNTAPLLTSERSVGGAAPSTRDTLRKEKGCC</sequence>
<evidence type="ECO:0000256" key="3">
    <source>
        <dbReference type="SAM" id="SignalP"/>
    </source>
</evidence>
<reference evidence="4" key="1">
    <citation type="submission" date="2021-01" db="EMBL/GenBank/DDBJ databases">
        <authorList>
            <person name="Corre E."/>
            <person name="Pelletier E."/>
            <person name="Niang G."/>
            <person name="Scheremetjew M."/>
            <person name="Finn R."/>
            <person name="Kale V."/>
            <person name="Holt S."/>
            <person name="Cochrane G."/>
            <person name="Meng A."/>
            <person name="Brown T."/>
            <person name="Cohen L."/>
        </authorList>
    </citation>
    <scope>NUCLEOTIDE SEQUENCE</scope>
    <source>
        <strain evidence="4">OF101</strain>
    </source>
</reference>
<keyword evidence="3" id="KW-0732">Signal</keyword>
<evidence type="ECO:0000256" key="1">
    <source>
        <dbReference type="SAM" id="MobiDB-lite"/>
    </source>
</evidence>
<feature type="transmembrane region" description="Helical" evidence="2">
    <location>
        <begin position="96"/>
        <end position="120"/>
    </location>
</feature>
<keyword evidence="2" id="KW-0472">Membrane</keyword>
<organism evidence="4">
    <name type="scientific">Alexandrium catenella</name>
    <name type="common">Red tide dinoflagellate</name>
    <name type="synonym">Gonyaulax catenella</name>
    <dbReference type="NCBI Taxonomy" id="2925"/>
    <lineage>
        <taxon>Eukaryota</taxon>
        <taxon>Sar</taxon>
        <taxon>Alveolata</taxon>
        <taxon>Dinophyceae</taxon>
        <taxon>Gonyaulacales</taxon>
        <taxon>Pyrocystaceae</taxon>
        <taxon>Alexandrium</taxon>
    </lineage>
</organism>
<dbReference type="EMBL" id="HBGE01083331">
    <property type="protein sequence ID" value="CAD9172930.1"/>
    <property type="molecule type" value="Transcribed_RNA"/>
</dbReference>
<evidence type="ECO:0000256" key="2">
    <source>
        <dbReference type="SAM" id="Phobius"/>
    </source>
</evidence>
<keyword evidence="2" id="KW-1133">Transmembrane helix</keyword>
<accession>A0A7S1RQ43</accession>